<reference evidence="2 3" key="1">
    <citation type="journal article" date="2015" name="Nature">
        <title>rRNA introns, odd ribosomes, and small enigmatic genomes across a large radiation of phyla.</title>
        <authorList>
            <person name="Brown C.T."/>
            <person name="Hug L.A."/>
            <person name="Thomas B.C."/>
            <person name="Sharon I."/>
            <person name="Castelle C.J."/>
            <person name="Singh A."/>
            <person name="Wilkins M.J."/>
            <person name="Williams K.H."/>
            <person name="Banfield J.F."/>
        </authorList>
    </citation>
    <scope>NUCLEOTIDE SEQUENCE [LARGE SCALE GENOMIC DNA]</scope>
</reference>
<organism evidence="2 3">
    <name type="scientific">Candidatus Daviesbacteria bacterium GW2011_GWC2_40_12</name>
    <dbReference type="NCBI Taxonomy" id="1618431"/>
    <lineage>
        <taxon>Bacteria</taxon>
        <taxon>Candidatus Daviesiibacteriota</taxon>
    </lineage>
</organism>
<dbReference type="Proteomes" id="UP000034881">
    <property type="component" value="Unassembled WGS sequence"/>
</dbReference>
<evidence type="ECO:0000256" key="1">
    <source>
        <dbReference type="SAM" id="Phobius"/>
    </source>
</evidence>
<keyword evidence="1" id="KW-1133">Transmembrane helix</keyword>
<dbReference type="InterPro" id="IPR044020">
    <property type="entry name" value="DUF5676"/>
</dbReference>
<feature type="transmembrane region" description="Helical" evidence="1">
    <location>
        <begin position="57"/>
        <end position="79"/>
    </location>
</feature>
<feature type="transmembrane region" description="Helical" evidence="1">
    <location>
        <begin position="12"/>
        <end position="37"/>
    </location>
</feature>
<evidence type="ECO:0000313" key="3">
    <source>
        <dbReference type="Proteomes" id="UP000034881"/>
    </source>
</evidence>
<dbReference type="AlphaFoldDB" id="A0A0G0TXQ0"/>
<protein>
    <submittedName>
        <fullName evidence="2">Uncharacterized protein</fullName>
    </submittedName>
</protein>
<comment type="caution">
    <text evidence="2">The sequence shown here is derived from an EMBL/GenBank/DDBJ whole genome shotgun (WGS) entry which is preliminary data.</text>
</comment>
<keyword evidence="1" id="KW-0812">Transmembrane</keyword>
<keyword evidence="1" id="KW-0472">Membrane</keyword>
<proteinExistence type="predicted"/>
<gene>
    <name evidence="2" type="ORF">UT77_C0001G0233</name>
</gene>
<name>A0A0G0TXQ0_9BACT</name>
<accession>A0A0G0TXQ0</accession>
<sequence length="87" mass="9599">MKTQSYAIPNALAVTTAIVYVVCRLLVGLFPDISFAIAESWFHGIELSKLGNWNLTMSSFILGIISSAITAWIVGYIFIKVYGLLKK</sequence>
<evidence type="ECO:0000313" key="2">
    <source>
        <dbReference type="EMBL" id="KKR42782.1"/>
    </source>
</evidence>
<dbReference type="Pfam" id="PF18926">
    <property type="entry name" value="DUF5676"/>
    <property type="match status" value="1"/>
</dbReference>
<dbReference type="EMBL" id="LBYB01000001">
    <property type="protein sequence ID" value="KKR42782.1"/>
    <property type="molecule type" value="Genomic_DNA"/>
</dbReference>